<reference evidence="3" key="1">
    <citation type="submission" date="2022-10" db="EMBL/GenBank/DDBJ databases">
        <title>The complete genomes of actinobacterial strains from the NBC collection.</title>
        <authorList>
            <person name="Joergensen T.S."/>
            <person name="Alvarez Arevalo M."/>
            <person name="Sterndorff E.B."/>
            <person name="Faurdal D."/>
            <person name="Vuksanovic O."/>
            <person name="Mourched A.-S."/>
            <person name="Charusanti P."/>
            <person name="Shaw S."/>
            <person name="Blin K."/>
            <person name="Weber T."/>
        </authorList>
    </citation>
    <scope>NUCLEOTIDE SEQUENCE</scope>
    <source>
        <strain evidence="3">NBC_00148</strain>
    </source>
</reference>
<name>A0AAU1LKB2_9ACTN</name>
<dbReference type="EMBL" id="CP108169">
    <property type="protein sequence ID" value="WTQ71731.1"/>
    <property type="molecule type" value="Genomic_DNA"/>
</dbReference>
<feature type="transmembrane region" description="Helical" evidence="2">
    <location>
        <begin position="26"/>
        <end position="47"/>
    </location>
</feature>
<keyword evidence="2" id="KW-1133">Transmembrane helix</keyword>
<evidence type="ECO:0000256" key="2">
    <source>
        <dbReference type="SAM" id="Phobius"/>
    </source>
</evidence>
<organism evidence="3">
    <name type="scientific">Streptomyces sp. NBC_00148</name>
    <dbReference type="NCBI Taxonomy" id="2903626"/>
    <lineage>
        <taxon>Bacteria</taxon>
        <taxon>Bacillati</taxon>
        <taxon>Actinomycetota</taxon>
        <taxon>Actinomycetes</taxon>
        <taxon>Kitasatosporales</taxon>
        <taxon>Streptomycetaceae</taxon>
        <taxon>Streptomyces</taxon>
    </lineage>
</organism>
<evidence type="ECO:0000256" key="1">
    <source>
        <dbReference type="SAM" id="MobiDB-lite"/>
    </source>
</evidence>
<feature type="region of interest" description="Disordered" evidence="1">
    <location>
        <begin position="199"/>
        <end position="222"/>
    </location>
</feature>
<keyword evidence="2" id="KW-0812">Transmembrane</keyword>
<dbReference type="AlphaFoldDB" id="A0AAU1LKB2"/>
<feature type="transmembrane region" description="Helical" evidence="2">
    <location>
        <begin position="172"/>
        <end position="193"/>
    </location>
</feature>
<keyword evidence="2" id="KW-0472">Membrane</keyword>
<proteinExistence type="predicted"/>
<accession>A0AAU1LKB2</accession>
<sequence>MTESPEQQPAVPGRLRRLRPTSLRPTWWPLPACVLLGAACGFSYGMLAQPEYAATSYAMVTAGKGIDPAAALGYAQSYGRLATSDATLSYAKGAAGEPVRELRTHVRSETSPDSPMIAVTGTSVSRGRAADIANAVTEAVVVSSGHVAKDTGVKLVKFSHAVPPVDPVSPSAPLGTAVGASAGGLVGGLILLVRPRPGRRGVTAQVPGPTHGGTTGERELVR</sequence>
<evidence type="ECO:0000313" key="3">
    <source>
        <dbReference type="EMBL" id="WTQ71731.1"/>
    </source>
</evidence>
<gene>
    <name evidence="3" type="ORF">OG222_00975</name>
</gene>
<protein>
    <submittedName>
        <fullName evidence="3">Lipopolysaccharide biosynthesis protein</fullName>
    </submittedName>
</protein>